<dbReference type="PANTHER" id="PTHR30204">
    <property type="entry name" value="REDOX-CYCLING DRUG-SENSING TRANSCRIPTIONAL ACTIVATOR SOXR"/>
    <property type="match status" value="1"/>
</dbReference>
<dbReference type="InterPro" id="IPR009061">
    <property type="entry name" value="DNA-bd_dom_put_sf"/>
</dbReference>
<dbReference type="InterPro" id="IPR047057">
    <property type="entry name" value="MerR_fam"/>
</dbReference>
<keyword evidence="1" id="KW-0238">DNA-binding</keyword>
<accession>A0ABX8GCW1</accession>
<dbReference type="Proteomes" id="UP000679498">
    <property type="component" value="Chromosome"/>
</dbReference>
<dbReference type="Gene3D" id="3.20.80.10">
    <property type="entry name" value="Regulatory factor, effector binding domain"/>
    <property type="match status" value="1"/>
</dbReference>
<dbReference type="Pfam" id="PF06445">
    <property type="entry name" value="GyrI-like"/>
    <property type="match status" value="1"/>
</dbReference>
<organism evidence="3 4">
    <name type="scientific">Exiguobacterium acetylicum</name>
    <name type="common">Brevibacterium acetylicum</name>
    <dbReference type="NCBI Taxonomy" id="41170"/>
    <lineage>
        <taxon>Bacteria</taxon>
        <taxon>Bacillati</taxon>
        <taxon>Bacillota</taxon>
        <taxon>Bacilli</taxon>
        <taxon>Bacillales</taxon>
        <taxon>Bacillales Family XII. Incertae Sedis</taxon>
        <taxon>Exiguobacterium</taxon>
    </lineage>
</organism>
<keyword evidence="4" id="KW-1185">Reference proteome</keyword>
<gene>
    <name evidence="3" type="ORF">KKI46_06410</name>
</gene>
<dbReference type="InterPro" id="IPR000551">
    <property type="entry name" value="MerR-type_HTH_dom"/>
</dbReference>
<dbReference type="GeneID" id="88811300"/>
<sequence>MKTYLQKKFTTGEFAKLLDINKDTLLYYDKINLFKPAGTYTNGYRYYTFEQFDQFMAIHSLRQVEVPIKELKTYFETPTIPSLQQLALKQSEQVALELKKLQDIQLFLHRVVELTDEMQAISFGEVHFKKLAEESIVLSEEKLDWSLSIEELYQHSSVFLKKLGVKSTAAHGIVYEKEKFLLEEGNLHHLFCHVETSHSKKKPAGLYAVLYFKGSFDNIDTAYTQLMDSLAKQNFEMDGDVYEEYLLHSIASLEEEEFITKISVKVKEIISTS</sequence>
<dbReference type="Pfam" id="PF13411">
    <property type="entry name" value="MerR_1"/>
    <property type="match status" value="1"/>
</dbReference>
<dbReference type="InterPro" id="IPR011256">
    <property type="entry name" value="Reg_factor_effector_dom_sf"/>
</dbReference>
<feature type="domain" description="HTH merR-type" evidence="2">
    <location>
        <begin position="8"/>
        <end position="77"/>
    </location>
</feature>
<evidence type="ECO:0000256" key="1">
    <source>
        <dbReference type="ARBA" id="ARBA00023125"/>
    </source>
</evidence>
<dbReference type="EMBL" id="CP075897">
    <property type="protein sequence ID" value="QWB31281.1"/>
    <property type="molecule type" value="Genomic_DNA"/>
</dbReference>
<evidence type="ECO:0000259" key="2">
    <source>
        <dbReference type="PROSITE" id="PS50937"/>
    </source>
</evidence>
<dbReference type="RefSeq" id="WP_069940416.1">
    <property type="nucleotide sequence ID" value="NZ_CP075897.1"/>
</dbReference>
<dbReference type="Gene3D" id="1.10.1660.10">
    <property type="match status" value="1"/>
</dbReference>
<proteinExistence type="predicted"/>
<evidence type="ECO:0000313" key="4">
    <source>
        <dbReference type="Proteomes" id="UP000679498"/>
    </source>
</evidence>
<dbReference type="PROSITE" id="PS50937">
    <property type="entry name" value="HTH_MERR_2"/>
    <property type="match status" value="1"/>
</dbReference>
<evidence type="ECO:0000313" key="3">
    <source>
        <dbReference type="EMBL" id="QWB31281.1"/>
    </source>
</evidence>
<protein>
    <submittedName>
        <fullName evidence="3">MerR family transcriptional regulator</fullName>
    </submittedName>
</protein>
<dbReference type="InterPro" id="IPR010499">
    <property type="entry name" value="AraC_E-bd"/>
</dbReference>
<dbReference type="PANTHER" id="PTHR30204:SF85">
    <property type="entry name" value="MULTIDRUG-EFFLUX TRANSPORTER 2 REGULATOR"/>
    <property type="match status" value="1"/>
</dbReference>
<dbReference type="SUPFAM" id="SSF55136">
    <property type="entry name" value="Probable bacterial effector-binding domain"/>
    <property type="match status" value="1"/>
</dbReference>
<dbReference type="SMART" id="SM00871">
    <property type="entry name" value="AraC_E_bind"/>
    <property type="match status" value="1"/>
</dbReference>
<dbReference type="InterPro" id="IPR029442">
    <property type="entry name" value="GyrI-like"/>
</dbReference>
<dbReference type="SMART" id="SM00422">
    <property type="entry name" value="HTH_MERR"/>
    <property type="match status" value="1"/>
</dbReference>
<reference evidence="3 4" key="1">
    <citation type="submission" date="2021-05" db="EMBL/GenBank/DDBJ databases">
        <title>Biocontrol using Exiguobacterium acetylicum SI17 against litchi downy blight caused by Peronophythora litchii.</title>
        <authorList>
            <person name="Zheng L."/>
        </authorList>
    </citation>
    <scope>NUCLEOTIDE SEQUENCE [LARGE SCALE GENOMIC DNA]</scope>
    <source>
        <strain evidence="3 4">SI17</strain>
    </source>
</reference>
<name>A0ABX8GCW1_EXIAC</name>
<dbReference type="SUPFAM" id="SSF46955">
    <property type="entry name" value="Putative DNA-binding domain"/>
    <property type="match status" value="1"/>
</dbReference>